<protein>
    <submittedName>
        <fullName evidence="1">Uncharacterized protein</fullName>
    </submittedName>
</protein>
<sequence>MKNVTCTIYLSYCYNNCNYCCLQFLSTICGTYFPITAIKGNKFYFKMLMENILYECFCCNVADFCCCKNYGNFRFAKL</sequence>
<evidence type="ECO:0000313" key="2">
    <source>
        <dbReference type="Proteomes" id="UP000070687"/>
    </source>
</evidence>
<name>A0A133P313_GARVA</name>
<comment type="caution">
    <text evidence="1">The sequence shown here is derived from an EMBL/GenBank/DDBJ whole genome shotgun (WGS) entry which is preliminary data.</text>
</comment>
<organism evidence="1 2">
    <name type="scientific">Gardnerella vaginalis</name>
    <dbReference type="NCBI Taxonomy" id="2702"/>
    <lineage>
        <taxon>Bacteria</taxon>
        <taxon>Bacillati</taxon>
        <taxon>Actinomycetota</taxon>
        <taxon>Actinomycetes</taxon>
        <taxon>Bifidobacteriales</taxon>
        <taxon>Bifidobacteriaceae</taxon>
        <taxon>Gardnerella</taxon>
    </lineage>
</organism>
<reference evidence="1 2" key="1">
    <citation type="submission" date="2016-01" db="EMBL/GenBank/DDBJ databases">
        <authorList>
            <person name="Oliw E.H."/>
        </authorList>
    </citation>
    <scope>NUCLEOTIDE SEQUENCE [LARGE SCALE GENOMIC DNA]</scope>
    <source>
        <strain evidence="1 2">PSS_7772B</strain>
    </source>
</reference>
<dbReference type="PATRIC" id="fig|2702.100.peg.49"/>
<dbReference type="AlphaFoldDB" id="A0A133P313"/>
<dbReference type="Proteomes" id="UP000070687">
    <property type="component" value="Unassembled WGS sequence"/>
</dbReference>
<proteinExistence type="predicted"/>
<accession>A0A133P313</accession>
<gene>
    <name evidence="1" type="ORF">HMPREF3208_00055</name>
</gene>
<dbReference type="EMBL" id="LRQB01000004">
    <property type="protein sequence ID" value="KXA22968.1"/>
    <property type="molecule type" value="Genomic_DNA"/>
</dbReference>
<evidence type="ECO:0000313" key="1">
    <source>
        <dbReference type="EMBL" id="KXA22968.1"/>
    </source>
</evidence>